<dbReference type="FunFam" id="3.40.50.300:FF:000025">
    <property type="entry name" value="ATP-dependent Clp protease subunit"/>
    <property type="match status" value="1"/>
</dbReference>
<dbReference type="GO" id="GO:0005737">
    <property type="term" value="C:cytoplasm"/>
    <property type="evidence" value="ECO:0007669"/>
    <property type="project" value="TreeGrafter"/>
</dbReference>
<dbReference type="EMBL" id="FQUS01000006">
    <property type="protein sequence ID" value="SHF24054.1"/>
    <property type="molecule type" value="Genomic_DNA"/>
</dbReference>
<keyword evidence="9" id="KW-1185">Reference proteome</keyword>
<dbReference type="PANTHER" id="PTHR11638:SF175">
    <property type="entry name" value="ATP-DEPENDENT CLP PROTEASE, ATP-BINDING SUBUNIT CLPC"/>
    <property type="match status" value="1"/>
</dbReference>
<dbReference type="InterPro" id="IPR019489">
    <property type="entry name" value="Clp_ATPase_C"/>
</dbReference>
<dbReference type="CDD" id="cd00009">
    <property type="entry name" value="AAA"/>
    <property type="match status" value="1"/>
</dbReference>
<dbReference type="STRING" id="1194090.SAMN05443144_106198"/>
<proteinExistence type="predicted"/>
<dbReference type="InterPro" id="IPR003959">
    <property type="entry name" value="ATPase_AAA_core"/>
</dbReference>
<evidence type="ECO:0000259" key="7">
    <source>
        <dbReference type="SMART" id="SM01086"/>
    </source>
</evidence>
<evidence type="ECO:0000259" key="6">
    <source>
        <dbReference type="SMART" id="SM00382"/>
    </source>
</evidence>
<gene>
    <name evidence="8" type="ORF">SAMN05443144_106198</name>
</gene>
<keyword evidence="2" id="KW-0547">Nucleotide-binding</keyword>
<dbReference type="GO" id="GO:0034605">
    <property type="term" value="P:cellular response to heat"/>
    <property type="evidence" value="ECO:0007669"/>
    <property type="project" value="TreeGrafter"/>
</dbReference>
<feature type="region of interest" description="Disordered" evidence="5">
    <location>
        <begin position="150"/>
        <end position="179"/>
    </location>
</feature>
<name>A0A1M5A1G7_9BACT</name>
<dbReference type="PRINTS" id="PR00300">
    <property type="entry name" value="CLPPROTEASEA"/>
</dbReference>
<dbReference type="Proteomes" id="UP000184041">
    <property type="component" value="Unassembled WGS sequence"/>
</dbReference>
<sequence length="834" mass="93228">MSVALSHTDIDSDIDFSKEAGEVLHIAARKAEEYLHPSYGPPHLLWALLNRQISTHELIRAWDKDIFYLQEWASVRLEEYPKANGAAGRVATDSGVYKLLMEADQLRFELNRQKVDAVCLLAALCTPGLAFSVDQLKTFSLSREEILADADGTDVPPGADQRLPVPRQKAGPASPDGLPGPYCRDIRREFAQQEQIGLVGRQREIKNCLEILCRYTKANLLITGEPGVGKTALIAGLAEQVEEQNVPVNLRRARLLELDLAALQAGATYKGELEDRFQRLLDALNDRERPILVIEEIHTLLDKHERFSSLANLLAVELRREQLTVIGSTTPENYRKNIENNERFARLFETVTLEEPGDEATADIIRAVIAPYERHHSLQVTGKVIREAIRLSRRYDKNRRLPAAAIDLLDRSMARVRITVNRSQAAFDRLNRTFERCGEDPEQGRLSALHEAYTAFYEVARPLTGTHADLSLEEGDDLDDNDRFIAYMENIIPRIAALVEQSDRKIKPADLARVISGKTGIPAGNIKARERTRLLGMEEVLRERVVGQDAALQSVSEAVLESRSGLLGGGQPVGSFFFMGPTGTGKTELAKALSEFLFRDEKAMIRFDMSEFKEEHSAALLHGAPPGYVGYEEGGLLVNKIRERPYSVVLFDEIEKAHASVFDIFLQILDEGTLSDRLGKKGDFSNAVVLFTSNIGSDYITEVLEKQDQLPSGRQLMEKLSGYFRAEFLGRLTEIVPFAPVGEEALLRIFEIHLKELVQAAGRKGISVVVDAAAKAHLSQLGYSPTYGARPLKGVIRDKIRRPLSRMIIEERVTAGDRVQLSLDRSQQVQWKIN</sequence>
<dbReference type="Pfam" id="PF17871">
    <property type="entry name" value="AAA_lid_9"/>
    <property type="match status" value="1"/>
</dbReference>
<evidence type="ECO:0000256" key="1">
    <source>
        <dbReference type="ARBA" id="ARBA00022737"/>
    </source>
</evidence>
<dbReference type="Pfam" id="PF02861">
    <property type="entry name" value="Clp_N"/>
    <property type="match status" value="1"/>
</dbReference>
<feature type="domain" description="Clp ATPase C-terminal" evidence="7">
    <location>
        <begin position="741"/>
        <end position="831"/>
    </location>
</feature>
<dbReference type="Pfam" id="PF00004">
    <property type="entry name" value="AAA"/>
    <property type="match status" value="1"/>
</dbReference>
<dbReference type="AlphaFoldDB" id="A0A1M5A1G7"/>
<feature type="domain" description="AAA+ ATPase" evidence="6">
    <location>
        <begin position="572"/>
        <end position="722"/>
    </location>
</feature>
<protein>
    <submittedName>
        <fullName evidence="8">ATP-dependent Clp protease ATP-binding subunit ClpA</fullName>
    </submittedName>
</protein>
<dbReference type="InterPro" id="IPR003593">
    <property type="entry name" value="AAA+_ATPase"/>
</dbReference>
<dbReference type="Gene3D" id="1.10.1780.10">
    <property type="entry name" value="Clp, N-terminal domain"/>
    <property type="match status" value="1"/>
</dbReference>
<keyword evidence="8" id="KW-0645">Protease</keyword>
<dbReference type="InterPro" id="IPR041546">
    <property type="entry name" value="ClpA/ClpB_AAA_lid"/>
</dbReference>
<evidence type="ECO:0000256" key="4">
    <source>
        <dbReference type="ARBA" id="ARBA00023186"/>
    </source>
</evidence>
<evidence type="ECO:0000256" key="5">
    <source>
        <dbReference type="SAM" id="MobiDB-lite"/>
    </source>
</evidence>
<dbReference type="Pfam" id="PF07724">
    <property type="entry name" value="AAA_2"/>
    <property type="match status" value="1"/>
</dbReference>
<dbReference type="GO" id="GO:0006508">
    <property type="term" value="P:proteolysis"/>
    <property type="evidence" value="ECO:0007669"/>
    <property type="project" value="UniProtKB-KW"/>
</dbReference>
<dbReference type="GO" id="GO:0005524">
    <property type="term" value="F:ATP binding"/>
    <property type="evidence" value="ECO:0007669"/>
    <property type="project" value="UniProtKB-KW"/>
</dbReference>
<evidence type="ECO:0000313" key="8">
    <source>
        <dbReference type="EMBL" id="SHF24054.1"/>
    </source>
</evidence>
<dbReference type="RefSeq" id="WP_084088116.1">
    <property type="nucleotide sequence ID" value="NZ_FQUS01000006.1"/>
</dbReference>
<dbReference type="InterPro" id="IPR004176">
    <property type="entry name" value="Clp_R_N"/>
</dbReference>
<reference evidence="8 9" key="1">
    <citation type="submission" date="2016-11" db="EMBL/GenBank/DDBJ databases">
        <authorList>
            <person name="Jaros S."/>
            <person name="Januszkiewicz K."/>
            <person name="Wedrychowicz H."/>
        </authorList>
    </citation>
    <scope>NUCLEOTIDE SEQUENCE [LARGE SCALE GENOMIC DNA]</scope>
    <source>
        <strain evidence="8 9">DSM 21986</strain>
    </source>
</reference>
<dbReference type="InterPro" id="IPR036628">
    <property type="entry name" value="Clp_N_dom_sf"/>
</dbReference>
<dbReference type="PANTHER" id="PTHR11638">
    <property type="entry name" value="ATP-DEPENDENT CLP PROTEASE"/>
    <property type="match status" value="1"/>
</dbReference>
<evidence type="ECO:0000256" key="2">
    <source>
        <dbReference type="ARBA" id="ARBA00022741"/>
    </source>
</evidence>
<dbReference type="Gene3D" id="1.10.8.60">
    <property type="match status" value="2"/>
</dbReference>
<feature type="domain" description="AAA+ ATPase" evidence="6">
    <location>
        <begin position="216"/>
        <end position="354"/>
    </location>
</feature>
<evidence type="ECO:0000256" key="3">
    <source>
        <dbReference type="ARBA" id="ARBA00022840"/>
    </source>
</evidence>
<dbReference type="SUPFAM" id="SSF81923">
    <property type="entry name" value="Double Clp-N motif"/>
    <property type="match status" value="1"/>
</dbReference>
<dbReference type="Pfam" id="PF10431">
    <property type="entry name" value="ClpB_D2-small"/>
    <property type="match status" value="1"/>
</dbReference>
<dbReference type="GO" id="GO:0008233">
    <property type="term" value="F:peptidase activity"/>
    <property type="evidence" value="ECO:0007669"/>
    <property type="project" value="UniProtKB-KW"/>
</dbReference>
<keyword evidence="1" id="KW-0677">Repeat</keyword>
<dbReference type="SMART" id="SM01086">
    <property type="entry name" value="ClpB_D2-small"/>
    <property type="match status" value="1"/>
</dbReference>
<keyword evidence="3 8" id="KW-0067">ATP-binding</keyword>
<dbReference type="Gene3D" id="3.40.50.300">
    <property type="entry name" value="P-loop containing nucleotide triphosphate hydrolases"/>
    <property type="match status" value="2"/>
</dbReference>
<evidence type="ECO:0000313" key="9">
    <source>
        <dbReference type="Proteomes" id="UP000184041"/>
    </source>
</evidence>
<dbReference type="OrthoDB" id="9803641at2"/>
<accession>A0A1M5A1G7</accession>
<dbReference type="Gene3D" id="4.10.860.10">
    <property type="entry name" value="UVR domain"/>
    <property type="match status" value="1"/>
</dbReference>
<dbReference type="InterPro" id="IPR050130">
    <property type="entry name" value="ClpA_ClpB"/>
</dbReference>
<dbReference type="InterPro" id="IPR001270">
    <property type="entry name" value="ClpA/B"/>
</dbReference>
<dbReference type="GO" id="GO:0016887">
    <property type="term" value="F:ATP hydrolysis activity"/>
    <property type="evidence" value="ECO:0007669"/>
    <property type="project" value="InterPro"/>
</dbReference>
<dbReference type="SUPFAM" id="SSF52540">
    <property type="entry name" value="P-loop containing nucleoside triphosphate hydrolases"/>
    <property type="match status" value="2"/>
</dbReference>
<organism evidence="8 9">
    <name type="scientific">Fodinibius roseus</name>
    <dbReference type="NCBI Taxonomy" id="1194090"/>
    <lineage>
        <taxon>Bacteria</taxon>
        <taxon>Pseudomonadati</taxon>
        <taxon>Balneolota</taxon>
        <taxon>Balneolia</taxon>
        <taxon>Balneolales</taxon>
        <taxon>Balneolaceae</taxon>
        <taxon>Fodinibius</taxon>
    </lineage>
</organism>
<dbReference type="InterPro" id="IPR027417">
    <property type="entry name" value="P-loop_NTPase"/>
</dbReference>
<keyword evidence="4" id="KW-0143">Chaperone</keyword>
<dbReference type="SMART" id="SM00382">
    <property type="entry name" value="AAA"/>
    <property type="match status" value="2"/>
</dbReference>
<dbReference type="CDD" id="cd19499">
    <property type="entry name" value="RecA-like_ClpB_Hsp104-like"/>
    <property type="match status" value="1"/>
</dbReference>
<keyword evidence="8" id="KW-0378">Hydrolase</keyword>